<dbReference type="PANTHER" id="PTHR46599">
    <property type="entry name" value="PIGGYBAC TRANSPOSABLE ELEMENT-DERIVED PROTEIN 4"/>
    <property type="match status" value="1"/>
</dbReference>
<dbReference type="Proteomes" id="UP000675881">
    <property type="component" value="Chromosome 13"/>
</dbReference>
<feature type="region of interest" description="Disordered" evidence="1">
    <location>
        <begin position="50"/>
        <end position="119"/>
    </location>
</feature>
<gene>
    <name evidence="3" type="ORF">LSAA_4343</name>
</gene>
<reference evidence="3" key="1">
    <citation type="submission" date="2021-02" db="EMBL/GenBank/DDBJ databases">
        <authorList>
            <person name="Bekaert M."/>
        </authorList>
    </citation>
    <scope>NUCLEOTIDE SEQUENCE</scope>
    <source>
        <strain evidence="3">IoA-00</strain>
    </source>
</reference>
<keyword evidence="4" id="KW-1185">Reference proteome</keyword>
<protein>
    <submittedName>
        <fullName evidence="3">(salmon louse) hypothetical protein</fullName>
    </submittedName>
</protein>
<evidence type="ECO:0000313" key="4">
    <source>
        <dbReference type="Proteomes" id="UP000675881"/>
    </source>
</evidence>
<dbReference type="Pfam" id="PF13843">
    <property type="entry name" value="DDE_Tnp_1_7"/>
    <property type="match status" value="1"/>
</dbReference>
<organism evidence="3 4">
    <name type="scientific">Lepeophtheirus salmonis</name>
    <name type="common">Salmon louse</name>
    <name type="synonym">Caligus salmonis</name>
    <dbReference type="NCBI Taxonomy" id="72036"/>
    <lineage>
        <taxon>Eukaryota</taxon>
        <taxon>Metazoa</taxon>
        <taxon>Ecdysozoa</taxon>
        <taxon>Arthropoda</taxon>
        <taxon>Crustacea</taxon>
        <taxon>Multicrustacea</taxon>
        <taxon>Hexanauplia</taxon>
        <taxon>Copepoda</taxon>
        <taxon>Siphonostomatoida</taxon>
        <taxon>Caligidae</taxon>
        <taxon>Lepeophtheirus</taxon>
    </lineage>
</organism>
<dbReference type="InterPro" id="IPR029526">
    <property type="entry name" value="PGBD"/>
</dbReference>
<name>A0A7R8H3P4_LEPSM</name>
<dbReference type="OrthoDB" id="6369813at2759"/>
<accession>A0A7R8H3P4</accession>
<evidence type="ECO:0000259" key="2">
    <source>
        <dbReference type="Pfam" id="PF13843"/>
    </source>
</evidence>
<feature type="domain" description="PiggyBac transposable element-derived protein" evidence="2">
    <location>
        <begin position="133"/>
        <end position="212"/>
    </location>
</feature>
<evidence type="ECO:0000313" key="3">
    <source>
        <dbReference type="EMBL" id="CAF2833598.1"/>
    </source>
</evidence>
<sequence>MTPPTALELKRPLSPRPGSREVLQYSFVMYQQEAGVRHVAKLTNLTGTRSKVLGGTEVPPLPGQQQEPSSKLTKRERSFDLILEENSDSELEGEDVSEEEDEEEYNPDSNESLSKEETSNVERETFYLKKYYERGLGDNWLEQLPYLYNPGSDVTVDEQLVPFRGRCLFRQYMPSKPARYGVKIWVACDAKSSYAWKIQVYTGKLADGHLQKPQEMPPEEEDYHGWYEREVFSSKFAFTPTTLVSYLPKKNKNVVLLITLHRDRSISDRDDRKPIIIMDYNRNKGGVDNLNMVIGAYSCRRRTARCPLAIFQSKQKKKMPVLP</sequence>
<evidence type="ECO:0000256" key="1">
    <source>
        <dbReference type="SAM" id="MobiDB-lite"/>
    </source>
</evidence>
<dbReference type="AlphaFoldDB" id="A0A7R8H3P4"/>
<proteinExistence type="predicted"/>
<dbReference type="PANTHER" id="PTHR46599:SF6">
    <property type="entry name" value="DUAL SPECIFICITY PHOSPHATASE 26"/>
    <property type="match status" value="1"/>
</dbReference>
<feature type="compositionally biased region" description="Acidic residues" evidence="1">
    <location>
        <begin position="82"/>
        <end position="106"/>
    </location>
</feature>
<dbReference type="EMBL" id="HG994592">
    <property type="protein sequence ID" value="CAF2833598.1"/>
    <property type="molecule type" value="Genomic_DNA"/>
</dbReference>